<sequence>MAPSRVPRPPPGRRVWAWVWGLGFLALGWGSGSGDAVEDHGGGVGGGVADLYAARERLLGPLEAVGGVGEQGEDGLALADRVTGLAVDFHASPGLHRVLLAGPAGAEAPGGDAHGIRIHGGDETVALGEDLLVVLGDGHRRFGVSALGPDHPVPGIERAAVLERGPHVLTALARGLEHLLRQTHGQFHDIGRTAARKHLDGLAYLDGVAGGQPQWCRHIRQQRNGFDAGVGAEVDHRASELAGVVDVLHERPRADLDVENERPGALGDLLGHDRGGDQRDGLDGPRDIAQRIQLLIRRGQAGAGRADHRAHVVELGEHRLIGHPGLPTADRLQLVEGAAGVAEPATGQLRHGHPEHRDERGERQRDLVADTAGRVFVGSGVLERGKVHALARLDHRVGPRCDLATGHPIEQDSHVERRHLLLRDHTSRVGVDHPPDLLVRQLALVTLGNDDVDGIEGFAHGRILPAPGSKSIPSDRQAEGIALRQTI</sequence>
<keyword evidence="3" id="KW-1185">Reference proteome</keyword>
<feature type="region of interest" description="Disordered" evidence="1">
    <location>
        <begin position="345"/>
        <end position="364"/>
    </location>
</feature>
<feature type="region of interest" description="Disordered" evidence="1">
    <location>
        <begin position="466"/>
        <end position="487"/>
    </location>
</feature>
<name>A0A077MBU7_9MICO</name>
<reference evidence="2 3" key="1">
    <citation type="journal article" date="2013" name="ISME J.">
        <title>A metabolic model for members of the genus Tetrasphaera involved in enhanced biological phosphorus removal.</title>
        <authorList>
            <person name="Kristiansen R."/>
            <person name="Nguyen H.T.T."/>
            <person name="Saunders A.M."/>
            <person name="Nielsen J.L."/>
            <person name="Wimmer R."/>
            <person name="Le V.Q."/>
            <person name="McIlroy S.J."/>
            <person name="Petrovski S."/>
            <person name="Seviour R.J."/>
            <person name="Calteau A."/>
            <person name="Nielsen K.L."/>
            <person name="Nielsen P.H."/>
        </authorList>
    </citation>
    <scope>NUCLEOTIDE SEQUENCE [LARGE SCALE GENOMIC DNA]</scope>
    <source>
        <strain evidence="2 3">Ben 74</strain>
    </source>
</reference>
<dbReference type="EMBL" id="CAJC01000057">
    <property type="protein sequence ID" value="CCI52153.1"/>
    <property type="molecule type" value="Genomic_DNA"/>
</dbReference>
<evidence type="ECO:0000256" key="1">
    <source>
        <dbReference type="SAM" id="MobiDB-lite"/>
    </source>
</evidence>
<accession>A0A077MBU7</accession>
<dbReference type="Proteomes" id="UP000035720">
    <property type="component" value="Unassembled WGS sequence"/>
</dbReference>
<feature type="compositionally biased region" description="Basic and acidic residues" evidence="1">
    <location>
        <begin position="355"/>
        <end position="364"/>
    </location>
</feature>
<feature type="compositionally biased region" description="Basic and acidic residues" evidence="1">
    <location>
        <begin position="270"/>
        <end position="284"/>
    </location>
</feature>
<organism evidence="2 3">
    <name type="scientific">Nostocoides jenkinsii Ben 74</name>
    <dbReference type="NCBI Taxonomy" id="1193518"/>
    <lineage>
        <taxon>Bacteria</taxon>
        <taxon>Bacillati</taxon>
        <taxon>Actinomycetota</taxon>
        <taxon>Actinomycetes</taxon>
        <taxon>Micrococcales</taxon>
        <taxon>Intrasporangiaceae</taxon>
        <taxon>Nostocoides</taxon>
    </lineage>
</organism>
<dbReference type="AntiFam" id="ANF00196">
    <property type="entry name" value="Shadow ORF (opposite deoA)"/>
</dbReference>
<evidence type="ECO:0000313" key="3">
    <source>
        <dbReference type="Proteomes" id="UP000035720"/>
    </source>
</evidence>
<evidence type="ECO:0000313" key="2">
    <source>
        <dbReference type="EMBL" id="CCI52153.1"/>
    </source>
</evidence>
<feature type="region of interest" description="Disordered" evidence="1">
    <location>
        <begin position="262"/>
        <end position="284"/>
    </location>
</feature>
<protein>
    <submittedName>
        <fullName evidence="2">Uncharacterized protein</fullName>
    </submittedName>
</protein>
<comment type="caution">
    <text evidence="2">The sequence shown here is derived from an EMBL/GenBank/DDBJ whole genome shotgun (WGS) entry which is preliminary data.</text>
</comment>
<gene>
    <name evidence="2" type="ORF">BN13_150014</name>
</gene>
<proteinExistence type="predicted"/>
<dbReference type="AlphaFoldDB" id="A0A077MBU7"/>